<dbReference type="Ensembl" id="ENSATET00000025276.3">
    <property type="protein sequence ID" value="ENSATEP00000024877.1"/>
    <property type="gene ID" value="ENSATEG00000017275.3"/>
</dbReference>
<dbReference type="InParanoid" id="A0A3Q1ISC1"/>
<dbReference type="PANTHER" id="PTHR32344:SF1">
    <property type="entry name" value="U1-TYPE DOMAIN-CONTAINING PROTEIN"/>
    <property type="match status" value="1"/>
</dbReference>
<reference evidence="2" key="3">
    <citation type="submission" date="2025-09" db="UniProtKB">
        <authorList>
            <consortium name="Ensembl"/>
        </authorList>
    </citation>
    <scope>IDENTIFICATION</scope>
</reference>
<dbReference type="STRING" id="64144.ENSATEP00000024877"/>
<dbReference type="Pfam" id="PF05699">
    <property type="entry name" value="Dimer_Tnp_hAT"/>
    <property type="match status" value="1"/>
</dbReference>
<dbReference type="GeneTree" id="ENSGT00390000017898"/>
<protein>
    <recommendedName>
        <fullName evidence="1">HAT C-terminal dimerisation domain-containing protein</fullName>
    </recommendedName>
</protein>
<dbReference type="PANTHER" id="PTHR32344">
    <property type="entry name" value="U1-TYPE DOMAIN-CONTAINING PROTEIN"/>
    <property type="match status" value="1"/>
</dbReference>
<evidence type="ECO:0000313" key="3">
    <source>
        <dbReference type="Proteomes" id="UP000265040"/>
    </source>
</evidence>
<reference evidence="2" key="2">
    <citation type="submission" date="2025-08" db="UniProtKB">
        <authorList>
            <consortium name="Ensembl"/>
        </authorList>
    </citation>
    <scope>IDENTIFICATION</scope>
</reference>
<reference evidence="2" key="1">
    <citation type="submission" date="2021-04" db="EMBL/GenBank/DDBJ databases">
        <authorList>
            <consortium name="Wellcome Sanger Institute Data Sharing"/>
        </authorList>
    </citation>
    <scope>NUCLEOTIDE SEQUENCE [LARGE SCALE GENOMIC DNA]</scope>
</reference>
<dbReference type="InterPro" id="IPR012337">
    <property type="entry name" value="RNaseH-like_sf"/>
</dbReference>
<dbReference type="AlphaFoldDB" id="A0A3Q1ISC1"/>
<dbReference type="GO" id="GO:0005634">
    <property type="term" value="C:nucleus"/>
    <property type="evidence" value="ECO:0007669"/>
    <property type="project" value="InterPro"/>
</dbReference>
<feature type="domain" description="HAT C-terminal dimerisation" evidence="1">
    <location>
        <begin position="534"/>
        <end position="595"/>
    </location>
</feature>
<dbReference type="GeneID" id="113151924"/>
<sequence length="621" mass="70596">MCDTKVSHLPTKISAKDRARQFPHVLHESGGKLFCTACNVVLEHKRKSSIDKHFSTAKHGRRTAEKRRQQGRQITVTEAVASRSVASAERIKICEDWVTTCTAVNIPLSKSDHPAMRRFLRDRVVNGGAIPGFHQLAQKYLGEVYQKEKEALKTVLAQKPVAVIFDETPDVEGRCVLNILIAPLEKDESGRILTYLADTVFLEECNHSTVSVAVVKCLQEYCIANDDVVVFNTDNAAYMIKAYKAALQSLFPNSVHITCMAHVMNLVGGAFHRPFDQLNAFMLSFPQMFYHAGSRKRRYLQFMTKKLPLGKKATVAPNPCATRWNSWFIAVLYHSEHFELYKDFIETEINMCGKSTPQSVERLHELLQDPDMAQSLQVQIRIMADKCKVIVQLLDIFQSRRPVTTKLFDYLEDLQMNFAVNKELQYEACSQYFEGLDLSCDIKTQILNTVEQAYNNAEEKLNKYMSDGQPAIHFLQEVRVFDPRHIAFMNDSVSSYKNIPGFSAVSQDEMDAYFTHLGPAALRASACGVVDLDIFWDGLQERLPVLSFLAKRYKDVIVNSADAERSNSIYKLVLSSRRRSITNSNLKALVFLYHNQRLTSGAFEKDEVEEDFEEDMDDSEA</sequence>
<name>A0A3Q1ISC1_ANATE</name>
<accession>A0A3Q1ISC1</accession>
<dbReference type="RefSeq" id="XP_026200580.1">
    <property type="nucleotide sequence ID" value="XM_026344795.1"/>
</dbReference>
<dbReference type="GO" id="GO:0006357">
    <property type="term" value="P:regulation of transcription by RNA polymerase II"/>
    <property type="evidence" value="ECO:0007669"/>
    <property type="project" value="InterPro"/>
</dbReference>
<proteinExistence type="predicted"/>
<organism evidence="2 3">
    <name type="scientific">Anabas testudineus</name>
    <name type="common">Climbing perch</name>
    <name type="synonym">Anthias testudineus</name>
    <dbReference type="NCBI Taxonomy" id="64144"/>
    <lineage>
        <taxon>Eukaryota</taxon>
        <taxon>Metazoa</taxon>
        <taxon>Chordata</taxon>
        <taxon>Craniata</taxon>
        <taxon>Vertebrata</taxon>
        <taxon>Euteleostomi</taxon>
        <taxon>Actinopterygii</taxon>
        <taxon>Neopterygii</taxon>
        <taxon>Teleostei</taxon>
        <taxon>Neoteleostei</taxon>
        <taxon>Acanthomorphata</taxon>
        <taxon>Anabantaria</taxon>
        <taxon>Anabantiformes</taxon>
        <taxon>Anabantoidei</taxon>
        <taxon>Anabantidae</taxon>
        <taxon>Anabas</taxon>
    </lineage>
</organism>
<dbReference type="GO" id="GO:0046983">
    <property type="term" value="F:protein dimerization activity"/>
    <property type="evidence" value="ECO:0007669"/>
    <property type="project" value="InterPro"/>
</dbReference>
<dbReference type="Proteomes" id="UP000265040">
    <property type="component" value="Chromosome 4"/>
</dbReference>
<evidence type="ECO:0000313" key="2">
    <source>
        <dbReference type="Ensembl" id="ENSATEP00000024877.1"/>
    </source>
</evidence>
<dbReference type="OMA" id="QWWEAQA"/>
<dbReference type="OrthoDB" id="5978586at2759"/>
<dbReference type="SUPFAM" id="SSF53098">
    <property type="entry name" value="Ribonuclease H-like"/>
    <property type="match status" value="1"/>
</dbReference>
<evidence type="ECO:0000259" key="1">
    <source>
        <dbReference type="Pfam" id="PF05699"/>
    </source>
</evidence>
<dbReference type="InterPro" id="IPR033375">
    <property type="entry name" value="Cggbp1"/>
</dbReference>
<dbReference type="InterPro" id="IPR008906">
    <property type="entry name" value="HATC_C_dom"/>
</dbReference>
<keyword evidence="3" id="KW-1185">Reference proteome</keyword>
<dbReference type="GO" id="GO:0003690">
    <property type="term" value="F:double-stranded DNA binding"/>
    <property type="evidence" value="ECO:0007669"/>
    <property type="project" value="InterPro"/>
</dbReference>